<dbReference type="Pfam" id="PF00097">
    <property type="entry name" value="zf-C3HC4"/>
    <property type="match status" value="1"/>
</dbReference>
<dbReference type="RefSeq" id="YP_010797833.1">
    <property type="nucleotide sequence ID" value="NC_076246.1"/>
</dbReference>
<gene>
    <name evidence="8" type="primary">cg30b</name>
    <name evidence="8" type="ORF">SENV_ORF69</name>
</gene>
<feature type="domain" description="RING-type" evidence="7">
    <location>
        <begin position="8"/>
        <end position="63"/>
    </location>
</feature>
<dbReference type="InterPro" id="IPR018957">
    <property type="entry name" value="Znf_C3HC4_RING-type"/>
</dbReference>
<keyword evidence="5" id="KW-0175">Coiled coil</keyword>
<keyword evidence="1" id="KW-0479">Metal-binding</keyword>
<evidence type="ECO:0000256" key="5">
    <source>
        <dbReference type="SAM" id="Coils"/>
    </source>
</evidence>
<dbReference type="SUPFAM" id="SSF57850">
    <property type="entry name" value="RING/U-box"/>
    <property type="match status" value="1"/>
</dbReference>
<proteinExistence type="predicted"/>
<feature type="coiled-coil region" evidence="5">
    <location>
        <begin position="216"/>
        <end position="292"/>
    </location>
</feature>
<reference evidence="8 9" key="1">
    <citation type="submission" date="2018-05" db="EMBL/GenBank/DDBJ databases">
        <title>The genome sequence of a novel Spodoptera exigua multiple nucleopolyhedrovirus, SeMNPV-QD, isolated from Qingdao, China.</title>
        <authorList>
            <person name="Chen Y."/>
            <person name="Qi B."/>
            <person name="Zheng G."/>
            <person name="Zhang Y."/>
            <person name="Li C."/>
        </authorList>
    </citation>
    <scope>NUCLEOTIDE SEQUENCE [LARGE SCALE GENOMIC DNA]</scope>
    <source>
        <strain evidence="8">SeMNPV-QD</strain>
    </source>
</reference>
<accession>A0A3G2JU08</accession>
<dbReference type="PROSITE" id="PS50089">
    <property type="entry name" value="ZF_RING_2"/>
    <property type="match status" value="1"/>
</dbReference>
<sequence length="341" mass="39748">MSSVTLNCGICFADVKIKDEFMQDNDIYVGPFILFECNHAFCVSCVKTLHNGRIMSINCPMCRVSCRKFRILIFTVNGVFAVEFNINSIKRFSINSCRLNFANLVSGLYPFSIAAETSKSIDDSEPSTSKSIDDSDLFTQRKILQKEFSDIMDKFFDEKDDDSEDNDSEDNDSEMKKIMHLSRLQYEIDSLKKFQIKLLDLLLRMKTQVDTFALNLTNKKLEIENHDNKLKQSIEEYNKQQKLIQERKDYLLSVESNVTLKELQLNNVKETLAQLEKEHEEKRKLYDSREETTDMSLDLFSIKLKRDVLDVKFEHLERKRKILQTSDDDDDGGNDNKKIKL</sequence>
<dbReference type="InterPro" id="IPR001841">
    <property type="entry name" value="Znf_RING"/>
</dbReference>
<dbReference type="PROSITE" id="PS00518">
    <property type="entry name" value="ZF_RING_1"/>
    <property type="match status" value="1"/>
</dbReference>
<keyword evidence="3" id="KW-0862">Zinc</keyword>
<dbReference type="InterPro" id="IPR017907">
    <property type="entry name" value="Znf_RING_CS"/>
</dbReference>
<evidence type="ECO:0000259" key="7">
    <source>
        <dbReference type="PROSITE" id="PS50089"/>
    </source>
</evidence>
<organism evidence="8 9">
    <name type="scientific">Spodoptera exigua multiple nucleopolyhedrovirus</name>
    <dbReference type="NCBI Taxonomy" id="10454"/>
    <lineage>
        <taxon>Viruses</taxon>
        <taxon>Viruses incertae sedis</taxon>
        <taxon>Naldaviricetes</taxon>
        <taxon>Lefavirales</taxon>
        <taxon>Baculoviridae</taxon>
        <taxon>Alphabaculovirus</taxon>
    </lineage>
</organism>
<feature type="region of interest" description="Disordered" evidence="6">
    <location>
        <begin position="322"/>
        <end position="341"/>
    </location>
</feature>
<evidence type="ECO:0000256" key="2">
    <source>
        <dbReference type="ARBA" id="ARBA00022771"/>
    </source>
</evidence>
<keyword evidence="2 4" id="KW-0863">Zinc-finger</keyword>
<evidence type="ECO:0000313" key="8">
    <source>
        <dbReference type="EMBL" id="AYN45029.1"/>
    </source>
</evidence>
<dbReference type="Gene3D" id="3.30.40.10">
    <property type="entry name" value="Zinc/RING finger domain, C3HC4 (zinc finger)"/>
    <property type="match status" value="1"/>
</dbReference>
<dbReference type="Proteomes" id="UP000676073">
    <property type="component" value="Segment"/>
</dbReference>
<dbReference type="GeneID" id="80535825"/>
<evidence type="ECO:0000256" key="6">
    <source>
        <dbReference type="SAM" id="MobiDB-lite"/>
    </source>
</evidence>
<evidence type="ECO:0000256" key="1">
    <source>
        <dbReference type="ARBA" id="ARBA00022723"/>
    </source>
</evidence>
<dbReference type="SMART" id="SM00184">
    <property type="entry name" value="RING"/>
    <property type="match status" value="1"/>
</dbReference>
<dbReference type="EMBL" id="MH370144">
    <property type="protein sequence ID" value="AYN45029.1"/>
    <property type="molecule type" value="Genomic_DNA"/>
</dbReference>
<evidence type="ECO:0000313" key="9">
    <source>
        <dbReference type="Proteomes" id="UP000676073"/>
    </source>
</evidence>
<dbReference type="GO" id="GO:0008270">
    <property type="term" value="F:zinc ion binding"/>
    <property type="evidence" value="ECO:0007669"/>
    <property type="project" value="UniProtKB-KW"/>
</dbReference>
<keyword evidence="9" id="KW-1185">Reference proteome</keyword>
<name>A0A3G2JU08_9ABAC</name>
<evidence type="ECO:0000256" key="4">
    <source>
        <dbReference type="PROSITE-ProRule" id="PRU00175"/>
    </source>
</evidence>
<dbReference type="InterPro" id="IPR013083">
    <property type="entry name" value="Znf_RING/FYVE/PHD"/>
</dbReference>
<dbReference type="KEGG" id="vg:80535825"/>
<evidence type="ECO:0000256" key="3">
    <source>
        <dbReference type="ARBA" id="ARBA00022833"/>
    </source>
</evidence>
<protein>
    <submittedName>
        <fullName evidence="8">Cg30b</fullName>
    </submittedName>
</protein>